<dbReference type="Pfam" id="PF00994">
    <property type="entry name" value="MoCF_biosynth"/>
    <property type="match status" value="1"/>
</dbReference>
<dbReference type="PANTHER" id="PTHR10192:SF5">
    <property type="entry name" value="GEPHYRIN"/>
    <property type="match status" value="1"/>
</dbReference>
<feature type="region of interest" description="Disordered" evidence="7">
    <location>
        <begin position="349"/>
        <end position="371"/>
    </location>
</feature>
<keyword evidence="10" id="KW-1185">Reference proteome</keyword>
<evidence type="ECO:0000256" key="4">
    <source>
        <dbReference type="ARBA" id="ARBA00023150"/>
    </source>
</evidence>
<evidence type="ECO:0000256" key="7">
    <source>
        <dbReference type="SAM" id="MobiDB-lite"/>
    </source>
</evidence>
<name>A0ABQ1IF59_9PROT</name>
<dbReference type="CDD" id="cd00887">
    <property type="entry name" value="MoeA"/>
    <property type="match status" value="1"/>
</dbReference>
<dbReference type="SUPFAM" id="SSF63882">
    <property type="entry name" value="MoeA N-terminal region -like"/>
    <property type="match status" value="1"/>
</dbReference>
<comment type="caution">
    <text evidence="9">The sequence shown here is derived from an EMBL/GenBank/DDBJ whole genome shotgun (WGS) entry which is preliminary data.</text>
</comment>
<dbReference type="InterPro" id="IPR005110">
    <property type="entry name" value="MoeA_linker/N"/>
</dbReference>
<dbReference type="EMBL" id="BMDZ01000016">
    <property type="protein sequence ID" value="GGB36719.1"/>
    <property type="molecule type" value="Genomic_DNA"/>
</dbReference>
<evidence type="ECO:0000256" key="1">
    <source>
        <dbReference type="ARBA" id="ARBA00002901"/>
    </source>
</evidence>
<keyword evidence="6" id="KW-0808">Transferase</keyword>
<organism evidence="9 10">
    <name type="scientific">Tistrella bauzanensis</name>
    <dbReference type="NCBI Taxonomy" id="657419"/>
    <lineage>
        <taxon>Bacteria</taxon>
        <taxon>Pseudomonadati</taxon>
        <taxon>Pseudomonadota</taxon>
        <taxon>Alphaproteobacteria</taxon>
        <taxon>Geminicoccales</taxon>
        <taxon>Geminicoccaceae</taxon>
        <taxon>Tistrella</taxon>
    </lineage>
</organism>
<dbReference type="EC" id="2.10.1.1" evidence="6"/>
<dbReference type="Gene3D" id="3.90.105.10">
    <property type="entry name" value="Molybdopterin biosynthesis moea protein, domain 2"/>
    <property type="match status" value="1"/>
</dbReference>
<dbReference type="InterPro" id="IPR036135">
    <property type="entry name" value="MoeA_linker/N_sf"/>
</dbReference>
<comment type="function">
    <text evidence="1 6">Catalyzes the insertion of molybdate into adenylated molybdopterin with the concomitant release of AMP.</text>
</comment>
<dbReference type="SUPFAM" id="SSF53218">
    <property type="entry name" value="Molybdenum cofactor biosynthesis proteins"/>
    <property type="match status" value="1"/>
</dbReference>
<comment type="similarity">
    <text evidence="3 6">Belongs to the MoeA family.</text>
</comment>
<dbReference type="RefSeq" id="WP_188576901.1">
    <property type="nucleotide sequence ID" value="NZ_BMDZ01000016.1"/>
</dbReference>
<dbReference type="PANTHER" id="PTHR10192">
    <property type="entry name" value="MOLYBDOPTERIN BIOSYNTHESIS PROTEIN"/>
    <property type="match status" value="1"/>
</dbReference>
<dbReference type="InterPro" id="IPR001453">
    <property type="entry name" value="MoaB/Mog_dom"/>
</dbReference>
<evidence type="ECO:0000256" key="2">
    <source>
        <dbReference type="ARBA" id="ARBA00005046"/>
    </source>
</evidence>
<dbReference type="Gene3D" id="2.40.340.10">
    <property type="entry name" value="MoeA, C-terminal, domain IV"/>
    <property type="match status" value="1"/>
</dbReference>
<dbReference type="Gene3D" id="3.40.980.10">
    <property type="entry name" value="MoaB/Mog-like domain"/>
    <property type="match status" value="1"/>
</dbReference>
<evidence type="ECO:0000313" key="10">
    <source>
        <dbReference type="Proteomes" id="UP000603352"/>
    </source>
</evidence>
<dbReference type="InterPro" id="IPR005111">
    <property type="entry name" value="MoeA_C_domain_IV"/>
</dbReference>
<dbReference type="InterPro" id="IPR036688">
    <property type="entry name" value="MoeA_C_domain_IV_sf"/>
</dbReference>
<comment type="pathway">
    <text evidence="2 6">Cofactor biosynthesis; molybdopterin biosynthesis.</text>
</comment>
<evidence type="ECO:0000256" key="3">
    <source>
        <dbReference type="ARBA" id="ARBA00010763"/>
    </source>
</evidence>
<sequence length="452" mass="45177">MTPADISRAPSGDGCVCDRDAGRLLDVTAAVARAEALCVAVGGVETVPLAEAAGRIAAAAIATPYPMPGFDHAAMDGYALSSHALTSGSVAGASGPWVLPVTGVAAAGGPAPAADGTRPHAVRILTGAALPAGFDRVVAQEDCTSTDGRITLRRDPAIGAHIRRAGEDAPAGTVILAAGTRIDARHIALLAIAGHAAVPVLPRLRVAVMTLGDELVPPGQPLGPGRIHDSNRPMLLALLTGPSTILTDLGAIPDQAAAVRDAIAAAAGRFDLILSTGGASVGDRDHLKPAFVAAGGVIDSWGVAIKPGRPVMLGRIGGSAFLGLPGNPAAAFLGHELFATAMLRRLSGQSGGVPPTGHAGHVSGTALTHRPGRTEYLPARPEYLPARTGGIDPAGRPVLRIMGPSSAARLMPLAGATGFAVVDAAAGDIRPGDPVGWLPFSCLSSGLQGARS</sequence>
<dbReference type="SUPFAM" id="SSF63867">
    <property type="entry name" value="MoeA C-terminal domain-like"/>
    <property type="match status" value="1"/>
</dbReference>
<dbReference type="Proteomes" id="UP000603352">
    <property type="component" value="Unassembled WGS sequence"/>
</dbReference>
<proteinExistence type="inferred from homology"/>
<gene>
    <name evidence="9" type="primary">moeA</name>
    <name evidence="9" type="ORF">GCM10011505_17700</name>
</gene>
<evidence type="ECO:0000259" key="8">
    <source>
        <dbReference type="SMART" id="SM00852"/>
    </source>
</evidence>
<keyword evidence="4 6" id="KW-0501">Molybdenum cofactor biosynthesis</keyword>
<keyword evidence="6" id="KW-0500">Molybdenum</keyword>
<evidence type="ECO:0000256" key="5">
    <source>
        <dbReference type="ARBA" id="ARBA00047317"/>
    </source>
</evidence>
<comment type="cofactor">
    <cofactor evidence="6">
        <name>Mg(2+)</name>
        <dbReference type="ChEBI" id="CHEBI:18420"/>
    </cofactor>
</comment>
<comment type="catalytic activity">
    <reaction evidence="5">
        <text>adenylyl-molybdopterin + molybdate = Mo-molybdopterin + AMP + H(+)</text>
        <dbReference type="Rhea" id="RHEA:35047"/>
        <dbReference type="ChEBI" id="CHEBI:15378"/>
        <dbReference type="ChEBI" id="CHEBI:36264"/>
        <dbReference type="ChEBI" id="CHEBI:62727"/>
        <dbReference type="ChEBI" id="CHEBI:71302"/>
        <dbReference type="ChEBI" id="CHEBI:456215"/>
        <dbReference type="EC" id="2.10.1.1"/>
    </reaction>
</comment>
<evidence type="ECO:0000256" key="6">
    <source>
        <dbReference type="RuleBase" id="RU365090"/>
    </source>
</evidence>
<feature type="domain" description="MoaB/Mog" evidence="8">
    <location>
        <begin position="207"/>
        <end position="345"/>
    </location>
</feature>
<keyword evidence="6" id="KW-0479">Metal-binding</keyword>
<dbReference type="Pfam" id="PF03453">
    <property type="entry name" value="MoeA_N"/>
    <property type="match status" value="1"/>
</dbReference>
<evidence type="ECO:0000313" key="9">
    <source>
        <dbReference type="EMBL" id="GGB36719.1"/>
    </source>
</evidence>
<keyword evidence="6" id="KW-0460">Magnesium</keyword>
<dbReference type="InterPro" id="IPR036425">
    <property type="entry name" value="MoaB/Mog-like_dom_sf"/>
</dbReference>
<accession>A0ABQ1IF59</accession>
<dbReference type="InterPro" id="IPR038987">
    <property type="entry name" value="MoeA-like"/>
</dbReference>
<protein>
    <recommendedName>
        <fullName evidence="6">Molybdopterin molybdenumtransferase</fullName>
        <ecNumber evidence="6">2.10.1.1</ecNumber>
    </recommendedName>
</protein>
<dbReference type="Pfam" id="PF03454">
    <property type="entry name" value="MoeA_C"/>
    <property type="match status" value="1"/>
</dbReference>
<dbReference type="Gene3D" id="2.170.190.11">
    <property type="entry name" value="Molybdopterin biosynthesis moea protein, domain 3"/>
    <property type="match status" value="1"/>
</dbReference>
<dbReference type="SMART" id="SM00852">
    <property type="entry name" value="MoCF_biosynth"/>
    <property type="match status" value="1"/>
</dbReference>
<reference evidence="10" key="1">
    <citation type="journal article" date="2019" name="Int. J. Syst. Evol. Microbiol.">
        <title>The Global Catalogue of Microorganisms (GCM) 10K type strain sequencing project: providing services to taxonomists for standard genome sequencing and annotation.</title>
        <authorList>
            <consortium name="The Broad Institute Genomics Platform"/>
            <consortium name="The Broad Institute Genome Sequencing Center for Infectious Disease"/>
            <person name="Wu L."/>
            <person name="Ma J."/>
        </authorList>
    </citation>
    <scope>NUCLEOTIDE SEQUENCE [LARGE SCALE GENOMIC DNA]</scope>
    <source>
        <strain evidence="10">CGMCC 1.10188</strain>
    </source>
</reference>